<dbReference type="OrthoDB" id="125347at2759"/>
<organism evidence="1 2">
    <name type="scientific">Terfezia boudieri ATCC MYA-4762</name>
    <dbReference type="NCBI Taxonomy" id="1051890"/>
    <lineage>
        <taxon>Eukaryota</taxon>
        <taxon>Fungi</taxon>
        <taxon>Dikarya</taxon>
        <taxon>Ascomycota</taxon>
        <taxon>Pezizomycotina</taxon>
        <taxon>Pezizomycetes</taxon>
        <taxon>Pezizales</taxon>
        <taxon>Pezizaceae</taxon>
        <taxon>Terfezia</taxon>
    </lineage>
</organism>
<accession>A0A3N4LMC9</accession>
<dbReference type="Proteomes" id="UP000267821">
    <property type="component" value="Unassembled WGS sequence"/>
</dbReference>
<dbReference type="AlphaFoldDB" id="A0A3N4LMC9"/>
<sequence>MSKERKSNPNSSGNNCAQWILSIKQTLSPYDQDDGTIWDIVSGTKTGPDPSMKGKSANATKNDQARAEFLLMTLPPYYNTLVKNILAPKGQIAVGLPECTESVDAGCGEEVTQIMASDVGGHRRYVKLDRLKEAAWRDDIGILQTLSKLRGNDNAFIYYVHNPKAVRSVTHEWKGTRGSQCSENEAASKAISNFERLLAEWIEKATYAKVLISDEVIKEQGRNLIVELDQRVNIADLQHLKNIIPVQISSGRTWTTKPSHCSCQSFSTRDICNVDETVFHTIGRKGKAPRGEKKIKTRMTVFFVTNADGSDKLKITIWWKGNPADPLTKLYNMATIEEWKSWDEFAWTRDWGLTYWNSWRGDQTR</sequence>
<protein>
    <submittedName>
        <fullName evidence="1">Uncharacterized protein</fullName>
    </submittedName>
</protein>
<gene>
    <name evidence="1" type="ORF">L211DRAFT_869014</name>
</gene>
<evidence type="ECO:0000313" key="1">
    <source>
        <dbReference type="EMBL" id="RPB22818.1"/>
    </source>
</evidence>
<reference evidence="1 2" key="1">
    <citation type="journal article" date="2018" name="Nat. Ecol. Evol.">
        <title>Pezizomycetes genomes reveal the molecular basis of ectomycorrhizal truffle lifestyle.</title>
        <authorList>
            <person name="Murat C."/>
            <person name="Payen T."/>
            <person name="Noel B."/>
            <person name="Kuo A."/>
            <person name="Morin E."/>
            <person name="Chen J."/>
            <person name="Kohler A."/>
            <person name="Krizsan K."/>
            <person name="Balestrini R."/>
            <person name="Da Silva C."/>
            <person name="Montanini B."/>
            <person name="Hainaut M."/>
            <person name="Levati E."/>
            <person name="Barry K.W."/>
            <person name="Belfiori B."/>
            <person name="Cichocki N."/>
            <person name="Clum A."/>
            <person name="Dockter R.B."/>
            <person name="Fauchery L."/>
            <person name="Guy J."/>
            <person name="Iotti M."/>
            <person name="Le Tacon F."/>
            <person name="Lindquist E.A."/>
            <person name="Lipzen A."/>
            <person name="Malagnac F."/>
            <person name="Mello A."/>
            <person name="Molinier V."/>
            <person name="Miyauchi S."/>
            <person name="Poulain J."/>
            <person name="Riccioni C."/>
            <person name="Rubini A."/>
            <person name="Sitrit Y."/>
            <person name="Splivallo R."/>
            <person name="Traeger S."/>
            <person name="Wang M."/>
            <person name="Zifcakova L."/>
            <person name="Wipf D."/>
            <person name="Zambonelli A."/>
            <person name="Paolocci F."/>
            <person name="Nowrousian M."/>
            <person name="Ottonello S."/>
            <person name="Baldrian P."/>
            <person name="Spatafora J.W."/>
            <person name="Henrissat B."/>
            <person name="Nagy L.G."/>
            <person name="Aury J.M."/>
            <person name="Wincker P."/>
            <person name="Grigoriev I.V."/>
            <person name="Bonfante P."/>
            <person name="Martin F.M."/>
        </authorList>
    </citation>
    <scope>NUCLEOTIDE SEQUENCE [LARGE SCALE GENOMIC DNA]</scope>
    <source>
        <strain evidence="1 2">ATCC MYA-4762</strain>
    </source>
</reference>
<dbReference type="EMBL" id="ML121549">
    <property type="protein sequence ID" value="RPB22818.1"/>
    <property type="molecule type" value="Genomic_DNA"/>
</dbReference>
<keyword evidence="2" id="KW-1185">Reference proteome</keyword>
<proteinExistence type="predicted"/>
<dbReference type="InParanoid" id="A0A3N4LMC9"/>
<evidence type="ECO:0000313" key="2">
    <source>
        <dbReference type="Proteomes" id="UP000267821"/>
    </source>
</evidence>
<name>A0A3N4LMC9_9PEZI</name>